<comment type="caution">
    <text evidence="1">The sequence shown here is derived from an EMBL/GenBank/DDBJ whole genome shotgun (WGS) entry which is preliminary data.</text>
</comment>
<evidence type="ECO:0000313" key="2">
    <source>
        <dbReference type="Proteomes" id="UP001457282"/>
    </source>
</evidence>
<dbReference type="GO" id="GO:0035556">
    <property type="term" value="P:intracellular signal transduction"/>
    <property type="evidence" value="ECO:0007669"/>
    <property type="project" value="TreeGrafter"/>
</dbReference>
<accession>A0AAW1X1G7</accession>
<dbReference type="EMBL" id="JBEDUW010000005">
    <property type="protein sequence ID" value="KAK9929492.1"/>
    <property type="molecule type" value="Genomic_DNA"/>
</dbReference>
<dbReference type="Pfam" id="PF12330">
    <property type="entry name" value="Haspin_kinase"/>
    <property type="match status" value="1"/>
</dbReference>
<sequence length="83" mass="9422">MSSFCDLIPLQFEENDHPEAFSVNQLYVLFILEHGGEDLESFVLLNFDEARSLVVQVTAALAVVEAAYEFEHLDVSFKEVLLE</sequence>
<dbReference type="AlphaFoldDB" id="A0AAW1X1G7"/>
<protein>
    <submittedName>
        <fullName evidence="1">Uncharacterized protein</fullName>
    </submittedName>
</protein>
<dbReference type="PANTHER" id="PTHR24419">
    <property type="entry name" value="INTERLEUKIN-1 RECEPTOR-ASSOCIATED KINASE"/>
    <property type="match status" value="1"/>
</dbReference>
<name>A0AAW1X1G7_RUBAR</name>
<dbReference type="GO" id="GO:0005737">
    <property type="term" value="C:cytoplasm"/>
    <property type="evidence" value="ECO:0007669"/>
    <property type="project" value="TreeGrafter"/>
</dbReference>
<reference evidence="1 2" key="1">
    <citation type="journal article" date="2023" name="G3 (Bethesda)">
        <title>A chromosome-length genome assembly and annotation of blackberry (Rubus argutus, cv. 'Hillquist').</title>
        <authorList>
            <person name="Bruna T."/>
            <person name="Aryal R."/>
            <person name="Dudchenko O."/>
            <person name="Sargent D.J."/>
            <person name="Mead D."/>
            <person name="Buti M."/>
            <person name="Cavallini A."/>
            <person name="Hytonen T."/>
            <person name="Andres J."/>
            <person name="Pham M."/>
            <person name="Weisz D."/>
            <person name="Mascagni F."/>
            <person name="Usai G."/>
            <person name="Natali L."/>
            <person name="Bassil N."/>
            <person name="Fernandez G.E."/>
            <person name="Lomsadze A."/>
            <person name="Armour M."/>
            <person name="Olukolu B."/>
            <person name="Poorten T."/>
            <person name="Britton C."/>
            <person name="Davik J."/>
            <person name="Ashrafi H."/>
            <person name="Aiden E.L."/>
            <person name="Borodovsky M."/>
            <person name="Worthington M."/>
        </authorList>
    </citation>
    <scope>NUCLEOTIDE SEQUENCE [LARGE SCALE GENOMIC DNA]</scope>
    <source>
        <strain evidence="1">PI 553951</strain>
    </source>
</reference>
<dbReference type="GO" id="GO:0000278">
    <property type="term" value="P:mitotic cell cycle"/>
    <property type="evidence" value="ECO:0007669"/>
    <property type="project" value="TreeGrafter"/>
</dbReference>
<keyword evidence="2" id="KW-1185">Reference proteome</keyword>
<proteinExistence type="predicted"/>
<dbReference type="Gene3D" id="1.10.510.10">
    <property type="entry name" value="Transferase(Phosphotransferase) domain 1"/>
    <property type="match status" value="1"/>
</dbReference>
<dbReference type="GO" id="GO:0005634">
    <property type="term" value="C:nucleus"/>
    <property type="evidence" value="ECO:0007669"/>
    <property type="project" value="TreeGrafter"/>
</dbReference>
<dbReference type="GO" id="GO:0072354">
    <property type="term" value="F:histone H3T3 kinase activity"/>
    <property type="evidence" value="ECO:0007669"/>
    <property type="project" value="TreeGrafter"/>
</dbReference>
<organism evidence="1 2">
    <name type="scientific">Rubus argutus</name>
    <name type="common">Southern blackberry</name>
    <dbReference type="NCBI Taxonomy" id="59490"/>
    <lineage>
        <taxon>Eukaryota</taxon>
        <taxon>Viridiplantae</taxon>
        <taxon>Streptophyta</taxon>
        <taxon>Embryophyta</taxon>
        <taxon>Tracheophyta</taxon>
        <taxon>Spermatophyta</taxon>
        <taxon>Magnoliopsida</taxon>
        <taxon>eudicotyledons</taxon>
        <taxon>Gunneridae</taxon>
        <taxon>Pentapetalae</taxon>
        <taxon>rosids</taxon>
        <taxon>fabids</taxon>
        <taxon>Rosales</taxon>
        <taxon>Rosaceae</taxon>
        <taxon>Rosoideae</taxon>
        <taxon>Rosoideae incertae sedis</taxon>
        <taxon>Rubus</taxon>
    </lineage>
</organism>
<evidence type="ECO:0000313" key="1">
    <source>
        <dbReference type="EMBL" id="KAK9929492.1"/>
    </source>
</evidence>
<gene>
    <name evidence="1" type="ORF">M0R45_026588</name>
</gene>
<dbReference type="Proteomes" id="UP001457282">
    <property type="component" value="Unassembled WGS sequence"/>
</dbReference>
<dbReference type="PANTHER" id="PTHR24419:SF18">
    <property type="entry name" value="SERINE_THREONINE-PROTEIN KINASE HASPIN"/>
    <property type="match status" value="1"/>
</dbReference>